<dbReference type="GO" id="GO:0005886">
    <property type="term" value="C:plasma membrane"/>
    <property type="evidence" value="ECO:0007669"/>
    <property type="project" value="TreeGrafter"/>
</dbReference>
<dbReference type="Gene3D" id="1.25.40.90">
    <property type="match status" value="1"/>
</dbReference>
<feature type="compositionally biased region" description="Polar residues" evidence="1">
    <location>
        <begin position="556"/>
        <end position="573"/>
    </location>
</feature>
<evidence type="ECO:0000256" key="1">
    <source>
        <dbReference type="SAM" id="MobiDB-lite"/>
    </source>
</evidence>
<feature type="region of interest" description="Disordered" evidence="1">
    <location>
        <begin position="155"/>
        <end position="217"/>
    </location>
</feature>
<gene>
    <name evidence="3" type="ORF">BSTOLATCC_MIC23500</name>
</gene>
<organism evidence="3 4">
    <name type="scientific">Blepharisma stoltei</name>
    <dbReference type="NCBI Taxonomy" id="1481888"/>
    <lineage>
        <taxon>Eukaryota</taxon>
        <taxon>Sar</taxon>
        <taxon>Alveolata</taxon>
        <taxon>Ciliophora</taxon>
        <taxon>Postciliodesmatophora</taxon>
        <taxon>Heterotrichea</taxon>
        <taxon>Heterotrichida</taxon>
        <taxon>Blepharismidae</taxon>
        <taxon>Blepharisma</taxon>
    </lineage>
</organism>
<dbReference type="GO" id="GO:0030276">
    <property type="term" value="F:clathrin binding"/>
    <property type="evidence" value="ECO:0007669"/>
    <property type="project" value="TreeGrafter"/>
</dbReference>
<name>A0AAU9J6V4_9CILI</name>
<dbReference type="SMART" id="SM00273">
    <property type="entry name" value="ENTH"/>
    <property type="match status" value="1"/>
</dbReference>
<dbReference type="Proteomes" id="UP001162131">
    <property type="component" value="Unassembled WGS sequence"/>
</dbReference>
<dbReference type="PANTHER" id="PTHR12276">
    <property type="entry name" value="EPSIN/ENT-RELATED"/>
    <property type="match status" value="1"/>
</dbReference>
<evidence type="ECO:0000313" key="4">
    <source>
        <dbReference type="Proteomes" id="UP001162131"/>
    </source>
</evidence>
<proteinExistence type="predicted"/>
<dbReference type="InterPro" id="IPR013809">
    <property type="entry name" value="ENTH"/>
</dbReference>
<dbReference type="GO" id="GO:0030125">
    <property type="term" value="C:clathrin vesicle coat"/>
    <property type="evidence" value="ECO:0007669"/>
    <property type="project" value="TreeGrafter"/>
</dbReference>
<dbReference type="GO" id="GO:0006897">
    <property type="term" value="P:endocytosis"/>
    <property type="evidence" value="ECO:0007669"/>
    <property type="project" value="TreeGrafter"/>
</dbReference>
<feature type="compositionally biased region" description="Polar residues" evidence="1">
    <location>
        <begin position="450"/>
        <end position="473"/>
    </location>
</feature>
<dbReference type="Pfam" id="PF01417">
    <property type="entry name" value="ENTH"/>
    <property type="match status" value="1"/>
</dbReference>
<accession>A0AAU9J6V4</accession>
<sequence length="573" mass="64377">MDSLKKAALNLRDRITKTPLERMVAEVCSDENYGTSNTLLHDIAEKTYNPEERAVIMRCTWEYLKSSPKEWRRIYKALNLAEYLLKFGSASCINEIRDEGFKIRLLQDFSYRENSEERGTGIRDKCKYINQLIADHRFLDEEREKAKKLWNKFSGSSSDGGRGYHTERSQGYNDEYNRGSYDPYPERRRQTENGQQQDQEYQPYGQSNYTEPDYREQGQDIAPTRNEQSNVDIFSAPAVKPAAHNRIASQPARIVPPPSGGNLFNNVTVKNTNSNFPEPAWNQPVQKPADIWGQPAVQKAPEAFNAFSQAPQKQENVLEAIWGETSNSAPSNTWTQPTSSQPSWNQPRQELFTPQNPQATSDPWGLPSHTKTPSQPLPFSSTLPSNPPSHSNIPQSISSSYSSQLPSFPNNPPAYSKPAETKPQNPLDNLWGNSKVPSTYNDSAWNGISIPSSQTPKTNSAWSTQNSSYTGSSIPADVWGNQAESIPQGGQGQSGTQSLKLNLNMQDSQGLTMSQLKANPRQMDFTSFQSAPVQPSRPVDLEAKLMNLDSLELGQPSLNNTQQKYNNYRSSRY</sequence>
<feature type="compositionally biased region" description="Low complexity" evidence="1">
    <location>
        <begin position="192"/>
        <end position="206"/>
    </location>
</feature>
<dbReference type="PANTHER" id="PTHR12276:SF45">
    <property type="entry name" value="CLATHRIN INTERACTOR 1"/>
    <property type="match status" value="1"/>
</dbReference>
<dbReference type="AlphaFoldDB" id="A0AAU9J6V4"/>
<feature type="compositionally biased region" description="Polar residues" evidence="1">
    <location>
        <begin position="369"/>
        <end position="382"/>
    </location>
</feature>
<evidence type="ECO:0000313" key="3">
    <source>
        <dbReference type="EMBL" id="CAG9319292.1"/>
    </source>
</evidence>
<feature type="compositionally biased region" description="Low complexity" evidence="1">
    <location>
        <begin position="388"/>
        <end position="407"/>
    </location>
</feature>
<feature type="compositionally biased region" description="Polar residues" evidence="1">
    <location>
        <begin position="422"/>
        <end position="435"/>
    </location>
</feature>
<keyword evidence="4" id="KW-1185">Reference proteome</keyword>
<dbReference type="EMBL" id="CAJZBQ010000022">
    <property type="protein sequence ID" value="CAG9319292.1"/>
    <property type="molecule type" value="Genomic_DNA"/>
</dbReference>
<dbReference type="SUPFAM" id="SSF48464">
    <property type="entry name" value="ENTH/VHS domain"/>
    <property type="match status" value="1"/>
</dbReference>
<feature type="region of interest" description="Disordered" evidence="1">
    <location>
        <begin position="450"/>
        <end position="480"/>
    </location>
</feature>
<feature type="region of interest" description="Disordered" evidence="1">
    <location>
        <begin position="326"/>
        <end position="435"/>
    </location>
</feature>
<dbReference type="GO" id="GO:0005543">
    <property type="term" value="F:phospholipid binding"/>
    <property type="evidence" value="ECO:0007669"/>
    <property type="project" value="TreeGrafter"/>
</dbReference>
<dbReference type="PROSITE" id="PS50942">
    <property type="entry name" value="ENTH"/>
    <property type="match status" value="1"/>
</dbReference>
<feature type="compositionally biased region" description="Polar residues" evidence="1">
    <location>
        <begin position="326"/>
        <end position="361"/>
    </location>
</feature>
<dbReference type="InterPro" id="IPR008942">
    <property type="entry name" value="ENTH_VHS"/>
</dbReference>
<evidence type="ECO:0000259" key="2">
    <source>
        <dbReference type="PROSITE" id="PS50942"/>
    </source>
</evidence>
<feature type="region of interest" description="Disordered" evidence="1">
    <location>
        <begin position="554"/>
        <end position="573"/>
    </location>
</feature>
<protein>
    <recommendedName>
        <fullName evidence="2">ENTH domain-containing protein</fullName>
    </recommendedName>
</protein>
<reference evidence="3" key="1">
    <citation type="submission" date="2021-09" db="EMBL/GenBank/DDBJ databases">
        <authorList>
            <consortium name="AG Swart"/>
            <person name="Singh M."/>
            <person name="Singh A."/>
            <person name="Seah K."/>
            <person name="Emmerich C."/>
        </authorList>
    </citation>
    <scope>NUCLEOTIDE SEQUENCE</scope>
    <source>
        <strain evidence="3">ATCC30299</strain>
    </source>
</reference>
<comment type="caution">
    <text evidence="3">The sequence shown here is derived from an EMBL/GenBank/DDBJ whole genome shotgun (WGS) entry which is preliminary data.</text>
</comment>
<dbReference type="GO" id="GO:0005768">
    <property type="term" value="C:endosome"/>
    <property type="evidence" value="ECO:0007669"/>
    <property type="project" value="TreeGrafter"/>
</dbReference>
<dbReference type="CDD" id="cd03571">
    <property type="entry name" value="ENTH"/>
    <property type="match status" value="1"/>
</dbReference>
<feature type="domain" description="ENTH" evidence="2">
    <location>
        <begin position="12"/>
        <end position="143"/>
    </location>
</feature>